<evidence type="ECO:0000256" key="1">
    <source>
        <dbReference type="SAM" id="MobiDB-lite"/>
    </source>
</evidence>
<protein>
    <submittedName>
        <fullName evidence="3">Uncharacterized protein</fullName>
    </submittedName>
</protein>
<evidence type="ECO:0000313" key="4">
    <source>
        <dbReference type="Proteomes" id="UP000813461"/>
    </source>
</evidence>
<organism evidence="3 4">
    <name type="scientific">Paraphoma chrysanthemicola</name>
    <dbReference type="NCBI Taxonomy" id="798071"/>
    <lineage>
        <taxon>Eukaryota</taxon>
        <taxon>Fungi</taxon>
        <taxon>Dikarya</taxon>
        <taxon>Ascomycota</taxon>
        <taxon>Pezizomycotina</taxon>
        <taxon>Dothideomycetes</taxon>
        <taxon>Pleosporomycetidae</taxon>
        <taxon>Pleosporales</taxon>
        <taxon>Pleosporineae</taxon>
        <taxon>Phaeosphaeriaceae</taxon>
        <taxon>Paraphoma</taxon>
    </lineage>
</organism>
<feature type="region of interest" description="Disordered" evidence="1">
    <location>
        <begin position="63"/>
        <end position="198"/>
    </location>
</feature>
<feature type="transmembrane region" description="Helical" evidence="2">
    <location>
        <begin position="261"/>
        <end position="281"/>
    </location>
</feature>
<feature type="compositionally biased region" description="Basic and acidic residues" evidence="1">
    <location>
        <begin position="7"/>
        <end position="19"/>
    </location>
</feature>
<sequence>MLSHSQSHKESLKPKKDIRSVNISRPIVPEEPHSVAQSAAAIRLASPTNNFDEIILQSPSSPALYLEYGTPRPDGTFSPLSSYPSPEPSSEHQPQLPQPPPLNINKETKTESHRPGISDDGFEEVGLSAHDSRDSRSARPQSSVSEVPTTFSKQVHRHFDNGDFDETLRKGLDNRKFDNETSHHPAPAEATLNHAPKTSKLNRITTWLGVSPSSNPFSDTEKAPSSPMPQQQTFTPNNQIHPKATQKRSKRDKCATAQCCLVLLMTFFGLISITAVLFTGFEYMRGSDVQDRVASLQDKVDAMELKLVGLGTPPPKKAANISTKSTTRYVATPTSEPFTFYVGHTLTQIATGRETTLAATRTERLDKVEELRTDAMVKGGGRMATTRVRMNEAVQSPTHATALMGPRGEGAAEGPDQASITTVTVTSTFLRTSQEGVQS</sequence>
<feature type="region of interest" description="Disordered" evidence="1">
    <location>
        <begin position="1"/>
        <end position="39"/>
    </location>
</feature>
<feature type="compositionally biased region" description="Basic and acidic residues" evidence="1">
    <location>
        <begin position="106"/>
        <end position="117"/>
    </location>
</feature>
<evidence type="ECO:0000256" key="2">
    <source>
        <dbReference type="SAM" id="Phobius"/>
    </source>
</evidence>
<feature type="region of interest" description="Disordered" evidence="1">
    <location>
        <begin position="210"/>
        <end position="249"/>
    </location>
</feature>
<accession>A0A8K0QUY1</accession>
<dbReference type="EMBL" id="JAGMVJ010000023">
    <property type="protein sequence ID" value="KAH7072524.1"/>
    <property type="molecule type" value="Genomic_DNA"/>
</dbReference>
<keyword evidence="4" id="KW-1185">Reference proteome</keyword>
<feature type="compositionally biased region" description="Polar residues" evidence="1">
    <location>
        <begin position="228"/>
        <end position="240"/>
    </location>
</feature>
<reference evidence="3" key="1">
    <citation type="journal article" date="2021" name="Nat. Commun.">
        <title>Genetic determinants of endophytism in the Arabidopsis root mycobiome.</title>
        <authorList>
            <person name="Mesny F."/>
            <person name="Miyauchi S."/>
            <person name="Thiergart T."/>
            <person name="Pickel B."/>
            <person name="Atanasova L."/>
            <person name="Karlsson M."/>
            <person name="Huettel B."/>
            <person name="Barry K.W."/>
            <person name="Haridas S."/>
            <person name="Chen C."/>
            <person name="Bauer D."/>
            <person name="Andreopoulos W."/>
            <person name="Pangilinan J."/>
            <person name="LaButti K."/>
            <person name="Riley R."/>
            <person name="Lipzen A."/>
            <person name="Clum A."/>
            <person name="Drula E."/>
            <person name="Henrissat B."/>
            <person name="Kohler A."/>
            <person name="Grigoriev I.V."/>
            <person name="Martin F.M."/>
            <person name="Hacquard S."/>
        </authorList>
    </citation>
    <scope>NUCLEOTIDE SEQUENCE</scope>
    <source>
        <strain evidence="3">MPI-SDFR-AT-0120</strain>
    </source>
</reference>
<comment type="caution">
    <text evidence="3">The sequence shown here is derived from an EMBL/GenBank/DDBJ whole genome shotgun (WGS) entry which is preliminary data.</text>
</comment>
<dbReference type="Proteomes" id="UP000813461">
    <property type="component" value="Unassembled WGS sequence"/>
</dbReference>
<feature type="compositionally biased region" description="Polar residues" evidence="1">
    <location>
        <begin position="140"/>
        <end position="153"/>
    </location>
</feature>
<evidence type="ECO:0000313" key="3">
    <source>
        <dbReference type="EMBL" id="KAH7072524.1"/>
    </source>
</evidence>
<keyword evidence="2" id="KW-0472">Membrane</keyword>
<proteinExistence type="predicted"/>
<gene>
    <name evidence="3" type="ORF">FB567DRAFT_204546</name>
</gene>
<dbReference type="OrthoDB" id="10400903at2759"/>
<feature type="compositionally biased region" description="Basic and acidic residues" evidence="1">
    <location>
        <begin position="157"/>
        <end position="183"/>
    </location>
</feature>
<keyword evidence="2" id="KW-1133">Transmembrane helix</keyword>
<dbReference type="AlphaFoldDB" id="A0A8K0QUY1"/>
<keyword evidence="2" id="KW-0812">Transmembrane</keyword>
<name>A0A8K0QUY1_9PLEO</name>